<dbReference type="InterPro" id="IPR002347">
    <property type="entry name" value="SDR_fam"/>
</dbReference>
<dbReference type="OrthoDB" id="47007at2759"/>
<dbReference type="Proteomes" id="UP000728032">
    <property type="component" value="Unassembled WGS sequence"/>
</dbReference>
<name>A0A7R9LLZ2_9ACAR</name>
<proteinExistence type="predicted"/>
<reference evidence="1" key="1">
    <citation type="submission" date="2020-11" db="EMBL/GenBank/DDBJ databases">
        <authorList>
            <person name="Tran Van P."/>
        </authorList>
    </citation>
    <scope>NUCLEOTIDE SEQUENCE</scope>
</reference>
<dbReference type="PRINTS" id="PR00081">
    <property type="entry name" value="GDHRDH"/>
</dbReference>
<evidence type="ECO:0000313" key="2">
    <source>
        <dbReference type="Proteomes" id="UP000728032"/>
    </source>
</evidence>
<accession>A0A7R9LLZ2</accession>
<dbReference type="AlphaFoldDB" id="A0A7R9LLZ2"/>
<dbReference type="PANTHER" id="PTHR43975">
    <property type="entry name" value="ZGC:101858"/>
    <property type="match status" value="1"/>
</dbReference>
<dbReference type="InterPro" id="IPR036291">
    <property type="entry name" value="NAD(P)-bd_dom_sf"/>
</dbReference>
<dbReference type="EMBL" id="OC916046">
    <property type="protein sequence ID" value="CAD7642945.1"/>
    <property type="molecule type" value="Genomic_DNA"/>
</dbReference>
<dbReference type="Gene3D" id="3.40.50.720">
    <property type="entry name" value="NAD(P)-binding Rossmann-like Domain"/>
    <property type="match status" value="2"/>
</dbReference>
<dbReference type="PANTHER" id="PTHR43975:SF2">
    <property type="entry name" value="EG:BACR7A4.14 PROTEIN-RELATED"/>
    <property type="match status" value="1"/>
</dbReference>
<gene>
    <name evidence="1" type="ORF">ONB1V03_LOCUS3868</name>
</gene>
<dbReference type="Pfam" id="PF00106">
    <property type="entry name" value="adh_short"/>
    <property type="match status" value="1"/>
</dbReference>
<keyword evidence="2" id="KW-1185">Reference proteome</keyword>
<dbReference type="PRINTS" id="PR00080">
    <property type="entry name" value="SDRFAMILY"/>
</dbReference>
<sequence length="162" mass="17533">MQSSELFVGKVVLITGSTSGIGAGAAIEFARHGAQVVITGRNIANMSKISSQCIKISDQGLKPLEIQADISKLCDCKVVVSKTIAKFGRLDILVNNVGRSIRCPISSPDILDTYQQVMDLNLSLRPQGETFLYRMSKNALDMFTKCLSMEVAPLGIRVNAIK</sequence>
<dbReference type="SUPFAM" id="SSF51735">
    <property type="entry name" value="NAD(P)-binding Rossmann-fold domains"/>
    <property type="match status" value="1"/>
</dbReference>
<organism evidence="1">
    <name type="scientific">Oppiella nova</name>
    <dbReference type="NCBI Taxonomy" id="334625"/>
    <lineage>
        <taxon>Eukaryota</taxon>
        <taxon>Metazoa</taxon>
        <taxon>Ecdysozoa</taxon>
        <taxon>Arthropoda</taxon>
        <taxon>Chelicerata</taxon>
        <taxon>Arachnida</taxon>
        <taxon>Acari</taxon>
        <taxon>Acariformes</taxon>
        <taxon>Sarcoptiformes</taxon>
        <taxon>Oribatida</taxon>
        <taxon>Brachypylina</taxon>
        <taxon>Oppioidea</taxon>
        <taxon>Oppiidae</taxon>
        <taxon>Oppiella</taxon>
    </lineage>
</organism>
<protein>
    <submittedName>
        <fullName evidence="1">Uncharacterized protein</fullName>
    </submittedName>
</protein>
<evidence type="ECO:0000313" key="1">
    <source>
        <dbReference type="EMBL" id="CAD7642945.1"/>
    </source>
</evidence>
<dbReference type="EMBL" id="CAJPVJ010001221">
    <property type="protein sequence ID" value="CAG2164312.1"/>
    <property type="molecule type" value="Genomic_DNA"/>
</dbReference>